<keyword evidence="3" id="KW-1185">Reference proteome</keyword>
<evidence type="ECO:0000313" key="1">
    <source>
        <dbReference type="EMBL" id="GBO02531.1"/>
    </source>
</evidence>
<organism evidence="1 3">
    <name type="scientific">Araneus ventricosus</name>
    <name type="common">Orbweaver spider</name>
    <name type="synonym">Epeira ventricosa</name>
    <dbReference type="NCBI Taxonomy" id="182803"/>
    <lineage>
        <taxon>Eukaryota</taxon>
        <taxon>Metazoa</taxon>
        <taxon>Ecdysozoa</taxon>
        <taxon>Arthropoda</taxon>
        <taxon>Chelicerata</taxon>
        <taxon>Arachnida</taxon>
        <taxon>Araneae</taxon>
        <taxon>Araneomorphae</taxon>
        <taxon>Entelegynae</taxon>
        <taxon>Araneoidea</taxon>
        <taxon>Araneidae</taxon>
        <taxon>Araneus</taxon>
    </lineage>
</organism>
<dbReference type="EMBL" id="BGPR01030172">
    <property type="protein sequence ID" value="GBO02531.1"/>
    <property type="molecule type" value="Genomic_DNA"/>
</dbReference>
<comment type="caution">
    <text evidence="1">The sequence shown here is derived from an EMBL/GenBank/DDBJ whole genome shotgun (WGS) entry which is preliminary data.</text>
</comment>
<dbReference type="AlphaFoldDB" id="A0A4Y2TR22"/>
<dbReference type="Proteomes" id="UP000499080">
    <property type="component" value="Unassembled WGS sequence"/>
</dbReference>
<protein>
    <submittedName>
        <fullName evidence="1">Uncharacterized protein</fullName>
    </submittedName>
</protein>
<evidence type="ECO:0000313" key="2">
    <source>
        <dbReference type="EMBL" id="GBO02534.1"/>
    </source>
</evidence>
<gene>
    <name evidence="1" type="ORF">AVEN_226799_1</name>
    <name evidence="2" type="ORF">AVEN_269934_1</name>
</gene>
<proteinExistence type="predicted"/>
<dbReference type="EMBL" id="BGPR01030173">
    <property type="protein sequence ID" value="GBO02534.1"/>
    <property type="molecule type" value="Genomic_DNA"/>
</dbReference>
<accession>A0A4Y2TR22</accession>
<evidence type="ECO:0000313" key="3">
    <source>
        <dbReference type="Proteomes" id="UP000499080"/>
    </source>
</evidence>
<name>A0A4Y2TR22_ARAVE</name>
<sequence length="275" mass="31199">MSEDGRSRSTLSSSSTAIGNQFIVPMLNVCPVLDDSSLKYTETWVKSYNQHPRSNGQICQEISRKEVIIDKNQDFAQKCRKAIGEIMINGDNDALISCRTNELLSYEVKIAENEATLISIGPCPVMSCTKHREAIKDVEMDETGQFVDSSPPDFQTVSPKHSAKIRSVKPKSPIKTTNMFQNLMDLEDKENPKISIPDINLKLDDEYNLTLQEINRKFPNTENSYDRGNIRILPHTLDDRVNIIKFLNENNKEYVPSKAPENRPIKIVVKGFPRP</sequence>
<reference evidence="1 3" key="1">
    <citation type="journal article" date="2019" name="Sci. Rep.">
        <title>Orb-weaving spider Araneus ventricosus genome elucidates the spidroin gene catalogue.</title>
        <authorList>
            <person name="Kono N."/>
            <person name="Nakamura H."/>
            <person name="Ohtoshi R."/>
            <person name="Moran D.A.P."/>
            <person name="Shinohara A."/>
            <person name="Yoshida Y."/>
            <person name="Fujiwara M."/>
            <person name="Mori M."/>
            <person name="Tomita M."/>
            <person name="Arakawa K."/>
        </authorList>
    </citation>
    <scope>NUCLEOTIDE SEQUENCE [LARGE SCALE GENOMIC DNA]</scope>
</reference>